<protein>
    <recommendedName>
        <fullName evidence="4">SXP/RAL-2 family protein Ani s 5-like cation-binding domain-containing protein</fullName>
    </recommendedName>
</protein>
<feature type="region of interest" description="Disordered" evidence="2">
    <location>
        <begin position="23"/>
        <end position="98"/>
    </location>
</feature>
<organism evidence="6">
    <name type="scientific">Caenorhabditis brenneri</name>
    <name type="common">Nematode worm</name>
    <dbReference type="NCBI Taxonomy" id="135651"/>
    <lineage>
        <taxon>Eukaryota</taxon>
        <taxon>Metazoa</taxon>
        <taxon>Ecdysozoa</taxon>
        <taxon>Nematoda</taxon>
        <taxon>Chromadorea</taxon>
        <taxon>Rhabditida</taxon>
        <taxon>Rhabditina</taxon>
        <taxon>Rhabditomorpha</taxon>
        <taxon>Rhabditoidea</taxon>
        <taxon>Rhabditidae</taxon>
        <taxon>Peloderinae</taxon>
        <taxon>Caenorhabditis</taxon>
    </lineage>
</organism>
<dbReference type="FunCoup" id="G0P6V5">
    <property type="interactions" value="84"/>
</dbReference>
<dbReference type="HOGENOM" id="CLU_1112160_0_0_1"/>
<dbReference type="InParanoid" id="G0P6V5"/>
<feature type="region of interest" description="Disordered" evidence="2">
    <location>
        <begin position="217"/>
        <end position="250"/>
    </location>
</feature>
<dbReference type="PANTHER" id="PTHR21593:SF42">
    <property type="entry name" value="SXP_RAL-2 FAMILY PROTEIN ANI S 5-LIKE CATION-BINDING DOMAIN-CONTAINING PROTEIN"/>
    <property type="match status" value="1"/>
</dbReference>
<evidence type="ECO:0000313" key="6">
    <source>
        <dbReference type="Proteomes" id="UP000008068"/>
    </source>
</evidence>
<keyword evidence="3" id="KW-0732">Signal</keyword>
<dbReference type="Proteomes" id="UP000008068">
    <property type="component" value="Unassembled WGS sequence"/>
</dbReference>
<name>G0P6V5_CAEBE</name>
<evidence type="ECO:0000256" key="3">
    <source>
        <dbReference type="SAM" id="SignalP"/>
    </source>
</evidence>
<dbReference type="AlphaFoldDB" id="G0P6V5"/>
<dbReference type="Pfam" id="PF02520">
    <property type="entry name" value="ANIS5_cation-bd"/>
    <property type="match status" value="1"/>
</dbReference>
<feature type="signal peptide" evidence="3">
    <location>
        <begin position="1"/>
        <end position="19"/>
    </location>
</feature>
<feature type="domain" description="SXP/RAL-2 family protein Ani s 5-like cation-binding" evidence="4">
    <location>
        <begin position="109"/>
        <end position="215"/>
    </location>
</feature>
<evidence type="ECO:0000259" key="4">
    <source>
        <dbReference type="Pfam" id="PF02520"/>
    </source>
</evidence>
<keyword evidence="1" id="KW-0175">Coiled coil</keyword>
<proteinExistence type="predicted"/>
<feature type="coiled-coil region" evidence="1">
    <location>
        <begin position="173"/>
        <end position="200"/>
    </location>
</feature>
<dbReference type="OMA" id="REYMAIV"/>
<sequence>MFSYKSLIVLVAISAAVLAAPGGQQNGMQRDQESYGSQGGYGGNQGGFGGQEAYGGNQGSFGGNQGNFGGQGGNQGGFGGNQGGFGGQGDHGGQGFPMPPFLQNVTEQARRQYMAIVTNSSLTISEIEEQASTWAQTNGVSQQYEAFTANVTAKLEEMKQNVTSVLTNISSVLNSLETILENEDQTLAEQKQAIDSLRQESPAEVDALFFIAQEVTRPQGRGGRNGTHGGQHGLTGRPTYSGFSTTTPSG</sequence>
<evidence type="ECO:0000313" key="5">
    <source>
        <dbReference type="EMBL" id="EGT46581.1"/>
    </source>
</evidence>
<feature type="chain" id="PRO_5003406371" description="SXP/RAL-2 family protein Ani s 5-like cation-binding domain-containing protein" evidence="3">
    <location>
        <begin position="20"/>
        <end position="250"/>
    </location>
</feature>
<dbReference type="InterPro" id="IPR052823">
    <property type="entry name" value="SXP/RAL-2_related"/>
</dbReference>
<dbReference type="InterPro" id="IPR003677">
    <property type="entry name" value="ANIS5_cation-bd"/>
</dbReference>
<dbReference type="eggNOG" id="ENOG502SZVN">
    <property type="taxonomic scope" value="Eukaryota"/>
</dbReference>
<reference evidence="6" key="1">
    <citation type="submission" date="2011-07" db="EMBL/GenBank/DDBJ databases">
        <authorList>
            <consortium name="Caenorhabditis brenneri Sequencing and Analysis Consortium"/>
            <person name="Wilson R.K."/>
        </authorList>
    </citation>
    <scope>NUCLEOTIDE SEQUENCE [LARGE SCALE GENOMIC DNA]</scope>
    <source>
        <strain evidence="6">PB2801</strain>
    </source>
</reference>
<feature type="compositionally biased region" description="Gly residues" evidence="2">
    <location>
        <begin position="37"/>
        <end position="95"/>
    </location>
</feature>
<evidence type="ECO:0000256" key="1">
    <source>
        <dbReference type="SAM" id="Coils"/>
    </source>
</evidence>
<gene>
    <name evidence="5" type="ORF">CAEBREN_19756</name>
</gene>
<evidence type="ECO:0000256" key="2">
    <source>
        <dbReference type="SAM" id="MobiDB-lite"/>
    </source>
</evidence>
<dbReference type="STRING" id="135651.G0P6V5"/>
<accession>G0P6V5</accession>
<keyword evidence="6" id="KW-1185">Reference proteome</keyword>
<feature type="compositionally biased region" description="Polar residues" evidence="2">
    <location>
        <begin position="241"/>
        <end position="250"/>
    </location>
</feature>
<dbReference type="OrthoDB" id="5845888at2759"/>
<dbReference type="PANTHER" id="PTHR21593">
    <property type="entry name" value="PRION-LIKE- Q/N-RICH -DOMAIN-BEARING PROTEIN PROTEIN"/>
    <property type="match status" value="1"/>
</dbReference>
<dbReference type="EMBL" id="GL380104">
    <property type="protein sequence ID" value="EGT46581.1"/>
    <property type="molecule type" value="Genomic_DNA"/>
</dbReference>
<feature type="compositionally biased region" description="Gly residues" evidence="2">
    <location>
        <begin position="220"/>
        <end position="233"/>
    </location>
</feature>